<keyword evidence="1" id="KW-1133">Transmembrane helix</keyword>
<gene>
    <name evidence="2" type="ORF">I7I52_09602</name>
</gene>
<sequence>MFLLDLINDAGFWSAILFYTYFCVYFFTFLFFSFIFTRGSISFLTYDLFATMFIPTILWRSIQ</sequence>
<reference evidence="2 3" key="1">
    <citation type="submission" date="2021-01" db="EMBL/GenBank/DDBJ databases">
        <title>Chromosome-level genome assembly of a human fungal pathogen reveals clustering of transcriptionally co-regulated genes.</title>
        <authorList>
            <person name="Voorhies M."/>
            <person name="Cohen S."/>
            <person name="Shea T.P."/>
            <person name="Petrus S."/>
            <person name="Munoz J.F."/>
            <person name="Poplawski S."/>
            <person name="Goldman W.E."/>
            <person name="Michael T."/>
            <person name="Cuomo C.A."/>
            <person name="Sil A."/>
            <person name="Beyhan S."/>
        </authorList>
    </citation>
    <scope>NUCLEOTIDE SEQUENCE [LARGE SCALE GENOMIC DNA]</scope>
    <source>
        <strain evidence="2 3">G184AR</strain>
    </source>
</reference>
<dbReference type="VEuPathDB" id="FungiDB:I7I52_09602"/>
<evidence type="ECO:0000256" key="1">
    <source>
        <dbReference type="SAM" id="Phobius"/>
    </source>
</evidence>
<dbReference type="Proteomes" id="UP000670092">
    <property type="component" value="Unassembled WGS sequence"/>
</dbReference>
<dbReference type="EMBL" id="JAEVHI010000002">
    <property type="protein sequence ID" value="KAG5299330.1"/>
    <property type="molecule type" value="Genomic_DNA"/>
</dbReference>
<comment type="caution">
    <text evidence="2">The sequence shown here is derived from an EMBL/GenBank/DDBJ whole genome shotgun (WGS) entry which is preliminary data.</text>
</comment>
<name>A0A8H8D2M0_AJECA</name>
<evidence type="ECO:0000313" key="2">
    <source>
        <dbReference type="EMBL" id="KAG5299330.1"/>
    </source>
</evidence>
<protein>
    <submittedName>
        <fullName evidence="2">Uncharacterized protein</fullName>
    </submittedName>
</protein>
<keyword evidence="1" id="KW-0812">Transmembrane</keyword>
<proteinExistence type="predicted"/>
<evidence type="ECO:0000313" key="3">
    <source>
        <dbReference type="Proteomes" id="UP000670092"/>
    </source>
</evidence>
<feature type="transmembrane region" description="Helical" evidence="1">
    <location>
        <begin position="12"/>
        <end position="36"/>
    </location>
</feature>
<organism evidence="2 3">
    <name type="scientific">Ajellomyces capsulatus</name>
    <name type="common">Darling's disease fungus</name>
    <name type="synonym">Histoplasma capsulatum</name>
    <dbReference type="NCBI Taxonomy" id="5037"/>
    <lineage>
        <taxon>Eukaryota</taxon>
        <taxon>Fungi</taxon>
        <taxon>Dikarya</taxon>
        <taxon>Ascomycota</taxon>
        <taxon>Pezizomycotina</taxon>
        <taxon>Eurotiomycetes</taxon>
        <taxon>Eurotiomycetidae</taxon>
        <taxon>Onygenales</taxon>
        <taxon>Ajellomycetaceae</taxon>
        <taxon>Histoplasma</taxon>
    </lineage>
</organism>
<keyword evidence="1" id="KW-0472">Membrane</keyword>
<dbReference type="AlphaFoldDB" id="A0A8H8D2M0"/>
<accession>A0A8H8D2M0</accession>
<feature type="transmembrane region" description="Helical" evidence="1">
    <location>
        <begin position="43"/>
        <end position="62"/>
    </location>
</feature>